<comment type="caution">
    <text evidence="1">The sequence shown here is derived from an EMBL/GenBank/DDBJ whole genome shotgun (WGS) entry which is preliminary data.</text>
</comment>
<gene>
    <name evidence="1" type="ORF">MW7_006410</name>
</gene>
<organism evidence="1 2">
    <name type="scientific">Imbroritus primus</name>
    <dbReference type="NCBI Taxonomy" id="3058603"/>
    <lineage>
        <taxon>Bacteria</taxon>
        <taxon>Pseudomonadati</taxon>
        <taxon>Pseudomonadota</taxon>
        <taxon>Betaproteobacteria</taxon>
        <taxon>Burkholderiales</taxon>
        <taxon>Burkholderiaceae</taxon>
        <taxon>Imbroritus</taxon>
    </lineage>
</organism>
<accession>A0ACD3SQB3</accession>
<dbReference type="EMBL" id="AKCV02000015">
    <property type="protein sequence ID" value="TMS58369.1"/>
    <property type="molecule type" value="Genomic_DNA"/>
</dbReference>
<name>A0ACD3SQB3_9BURK</name>
<reference evidence="1" key="1">
    <citation type="submission" date="2019-05" db="EMBL/GenBank/DDBJ databases">
        <title>Revised genome assembly of Burkholderiaceae (previously Ralstonia) sp. PBA.</title>
        <authorList>
            <person name="Gan H.M."/>
        </authorList>
    </citation>
    <scope>NUCLEOTIDE SEQUENCE</scope>
    <source>
        <strain evidence="1">PBA</strain>
    </source>
</reference>
<proteinExistence type="predicted"/>
<evidence type="ECO:0000313" key="2">
    <source>
        <dbReference type="Proteomes" id="UP000004277"/>
    </source>
</evidence>
<dbReference type="Proteomes" id="UP000004277">
    <property type="component" value="Unassembled WGS sequence"/>
</dbReference>
<evidence type="ECO:0000313" key="1">
    <source>
        <dbReference type="EMBL" id="TMS58369.1"/>
    </source>
</evidence>
<sequence>MTAPFADRTDAGRQLGQMLLRELSAEQRADLMVLGLPRGGVPVAAAVAAVLGVQFDILPVRKLGLPFDPELAMGAVAPGAVVYRDEELIAWHHVSDTAFDYVLQRERAELERRMTRYRAGSPPPVLAGRTVVVVDDGLATGATMQAALLALRGQGAACCVVAVPVAPAGAAERFRDVADQFVRVHTPVRFDGVSRHYDDFSQTTDAEVLACLALPHGPLAPSGIRT</sequence>
<keyword evidence="1" id="KW-0808">Transferase</keyword>
<keyword evidence="1" id="KW-0328">Glycosyltransferase</keyword>
<keyword evidence="2" id="KW-1185">Reference proteome</keyword>
<protein>
    <submittedName>
        <fullName evidence="1">Phosphoribosyltransferase</fullName>
    </submittedName>
</protein>